<dbReference type="Pfam" id="PF09661">
    <property type="entry name" value="DUF2398"/>
    <property type="match status" value="1"/>
</dbReference>
<dbReference type="Proteomes" id="UP001596548">
    <property type="component" value="Unassembled WGS sequence"/>
</dbReference>
<name>A0ABW2HMU5_9ACTN</name>
<gene>
    <name evidence="1" type="ORF">ACFQS1_07385</name>
</gene>
<dbReference type="RefSeq" id="WP_378965396.1">
    <property type="nucleotide sequence ID" value="NZ_JBHTBJ010000003.1"/>
</dbReference>
<sequence>MRFAAEVSDLELADYQRTVRLLLRHPLITATWPDEKALPRVRRFSAELRRDLSEAFGYRLELHGGTARLVRTADRLATDRPAVSRTGRPFDRQRYAYLSLCLATLGRAGIQITLTELAEAVAADAGRITGLGLDPDSGTDRRAFVDAVAWLEDRGVLRLADGSSTAWASDPGAGEALYDVARDAVFAVFRPARVLQHIESVTALLERSLSSSGNAERRAAAQAARRAAVERPVVYYDDVPTEIANHLRGQALPADLQRLTGLRLERRAEGVLLVDTAGWSVERFPGTGSVAQAAVLLAVAIADRVADSDGRRTRRMPVPDPAEEQEKLVGQIDAGLPASVPLTADAGDAVPAAPAESETEERRLPLITDSVLRDATAEILRTYGSAFGAAWHADPERLRVEAVALLVRFGAVLAVPGGVLARPLIGRYRSTVAQVKQRTLF</sequence>
<organism evidence="1 2">
    <name type="scientific">Paractinoplanes rhizophilus</name>
    <dbReference type="NCBI Taxonomy" id="1416877"/>
    <lineage>
        <taxon>Bacteria</taxon>
        <taxon>Bacillati</taxon>
        <taxon>Actinomycetota</taxon>
        <taxon>Actinomycetes</taxon>
        <taxon>Micromonosporales</taxon>
        <taxon>Micromonosporaceae</taxon>
        <taxon>Paractinoplanes</taxon>
    </lineage>
</organism>
<accession>A0ABW2HMU5</accession>
<proteinExistence type="predicted"/>
<evidence type="ECO:0000313" key="2">
    <source>
        <dbReference type="Proteomes" id="UP001596548"/>
    </source>
</evidence>
<evidence type="ECO:0000313" key="1">
    <source>
        <dbReference type="EMBL" id="MFC7273795.1"/>
    </source>
</evidence>
<reference evidence="2" key="1">
    <citation type="journal article" date="2019" name="Int. J. Syst. Evol. Microbiol.">
        <title>The Global Catalogue of Microorganisms (GCM) 10K type strain sequencing project: providing services to taxonomists for standard genome sequencing and annotation.</title>
        <authorList>
            <consortium name="The Broad Institute Genomics Platform"/>
            <consortium name="The Broad Institute Genome Sequencing Center for Infectious Disease"/>
            <person name="Wu L."/>
            <person name="Ma J."/>
        </authorList>
    </citation>
    <scope>NUCLEOTIDE SEQUENCE [LARGE SCALE GENOMIC DNA]</scope>
    <source>
        <strain evidence="2">XZYJT-10</strain>
    </source>
</reference>
<dbReference type="InterPro" id="IPR013494">
    <property type="entry name" value="CHP02678"/>
</dbReference>
<comment type="caution">
    <text evidence="1">The sequence shown here is derived from an EMBL/GenBank/DDBJ whole genome shotgun (WGS) entry which is preliminary data.</text>
</comment>
<dbReference type="EMBL" id="JBHTBJ010000003">
    <property type="protein sequence ID" value="MFC7273795.1"/>
    <property type="molecule type" value="Genomic_DNA"/>
</dbReference>
<protein>
    <submittedName>
        <fullName evidence="1">DUF2398 family protein</fullName>
    </submittedName>
</protein>
<keyword evidence="2" id="KW-1185">Reference proteome</keyword>